<feature type="domain" description="2-C-methyl-D-erythritol 2,4-cyclodiphosphate synthase" evidence="15">
    <location>
        <begin position="224"/>
        <end position="377"/>
    </location>
</feature>
<dbReference type="InterPro" id="IPR020555">
    <property type="entry name" value="MECDP_synthase_CS"/>
</dbReference>
<feature type="binding site" evidence="14">
    <location>
        <position position="233"/>
    </location>
    <ligand>
        <name>a divalent metal cation</name>
        <dbReference type="ChEBI" id="CHEBI:60240"/>
    </ligand>
</feature>
<feature type="site" description="Transition state stabilizer" evidence="14">
    <location>
        <position position="22"/>
    </location>
</feature>
<feature type="site" description="Transition state stabilizer" evidence="14">
    <location>
        <position position="257"/>
    </location>
</feature>
<evidence type="ECO:0000313" key="17">
    <source>
        <dbReference type="Proteomes" id="UP000824321"/>
    </source>
</evidence>
<dbReference type="InterPro" id="IPR018294">
    <property type="entry name" value="ISPD_synthase_CS"/>
</dbReference>
<feature type="binding site" evidence="14">
    <location>
        <position position="365"/>
    </location>
    <ligand>
        <name>4-CDP-2-C-methyl-D-erythritol 2-phosphate</name>
        <dbReference type="ChEBI" id="CHEBI:57919"/>
    </ligand>
</feature>
<evidence type="ECO:0000256" key="4">
    <source>
        <dbReference type="ARBA" id="ARBA00004709"/>
    </source>
</evidence>
<dbReference type="SUPFAM" id="SSF69765">
    <property type="entry name" value="IpsF-like"/>
    <property type="match status" value="1"/>
</dbReference>
<comment type="similarity">
    <text evidence="14">In the C-terminal section; belongs to the IspF family.</text>
</comment>
<keyword evidence="8 14" id="KW-0808">Transferase</keyword>
<dbReference type="PROSITE" id="PS01295">
    <property type="entry name" value="ISPD"/>
    <property type="match status" value="1"/>
</dbReference>
<feature type="binding site" evidence="14">
    <location>
        <begin position="279"/>
        <end position="281"/>
    </location>
    <ligand>
        <name>4-CDP-2-C-methyl-D-erythritol 2-phosphate</name>
        <dbReference type="ChEBI" id="CHEBI:57919"/>
    </ligand>
</feature>
<keyword evidence="13 14" id="KW-0511">Multifunctional enzyme</keyword>
<feature type="region of interest" description="2-C-methyl-D-erythritol 4-phosphate cytidylyltransferase" evidence="14">
    <location>
        <begin position="1"/>
        <end position="224"/>
    </location>
</feature>
<dbReference type="Gene3D" id="3.90.550.10">
    <property type="entry name" value="Spore Coat Polysaccharide Biosynthesis Protein SpsA, Chain A"/>
    <property type="match status" value="1"/>
</dbReference>
<comment type="function">
    <text evidence="14">Bifunctional enzyme that catalyzes the formation of 4-diphosphocytidyl-2-C-methyl-D-erythritol from CTP and 2-C-methyl-D-erythritol 4-phosphate (MEP) (IspD), and catalyzes the conversion of 4-diphosphocytidyl-2-C-methyl-D-erythritol 2-phosphate (CDP-ME2P) to 2-C-methyl-D-erythritol 2,4-cyclodiphosphate (ME-CPP) with a corresponding release of cytidine 5-monophosphate (CMP) (IspF).</text>
</comment>
<dbReference type="Pfam" id="PF01128">
    <property type="entry name" value="IspD"/>
    <property type="match status" value="1"/>
</dbReference>
<evidence type="ECO:0000256" key="2">
    <source>
        <dbReference type="ARBA" id="ARBA00001282"/>
    </source>
</evidence>
<dbReference type="InterPro" id="IPR026596">
    <property type="entry name" value="IspD/F"/>
</dbReference>
<dbReference type="EC" id="4.6.1.12" evidence="14"/>
<feature type="site" description="Positions MEP for the nucleophilic attack" evidence="14">
    <location>
        <position position="210"/>
    </location>
</feature>
<feature type="region of interest" description="2-C-methyl-D-erythritol 2,4-cyclodiphosphate synthase" evidence="14">
    <location>
        <begin position="225"/>
        <end position="381"/>
    </location>
</feature>
<comment type="caution">
    <text evidence="14">Lacks conserved residue(s) required for the propagation of feature annotation.</text>
</comment>
<keyword evidence="11 14" id="KW-0414">Isoprene biosynthesis</keyword>
<dbReference type="RefSeq" id="WP_221431152.1">
    <property type="nucleotide sequence ID" value="NZ_CP081294.1"/>
</dbReference>
<feature type="binding site" evidence="14">
    <location>
        <begin position="257"/>
        <end position="258"/>
    </location>
    <ligand>
        <name>4-CDP-2-C-methyl-D-erythritol 2-phosphate</name>
        <dbReference type="ChEBI" id="CHEBI:57919"/>
    </ligand>
</feature>
<comment type="cofactor">
    <cofactor evidence="3 14">
        <name>a divalent metal cation</name>
        <dbReference type="ChEBI" id="CHEBI:60240"/>
    </cofactor>
</comment>
<feature type="binding site" evidence="14">
    <location>
        <begin position="355"/>
        <end position="358"/>
    </location>
    <ligand>
        <name>4-CDP-2-C-methyl-D-erythritol 2-phosphate</name>
        <dbReference type="ChEBI" id="CHEBI:57919"/>
    </ligand>
</feature>
<comment type="catalytic activity">
    <reaction evidence="1 14">
        <text>4-CDP-2-C-methyl-D-erythritol 2-phosphate = 2-C-methyl-D-erythritol 2,4-cyclic diphosphate + CMP</text>
        <dbReference type="Rhea" id="RHEA:23864"/>
        <dbReference type="ChEBI" id="CHEBI:57919"/>
        <dbReference type="ChEBI" id="CHEBI:58483"/>
        <dbReference type="ChEBI" id="CHEBI:60377"/>
        <dbReference type="EC" id="4.6.1.12"/>
    </reaction>
</comment>
<comment type="similarity">
    <text evidence="14">In the N-terminal section; belongs to the IspD/TarI cytidylyltransferase family. IspD subfamily.</text>
</comment>
<dbReference type="CDD" id="cd02516">
    <property type="entry name" value="CDP-ME_synthetase"/>
    <property type="match status" value="1"/>
</dbReference>
<keyword evidence="17" id="KW-1185">Reference proteome</keyword>
<dbReference type="NCBIfam" id="TIGR00453">
    <property type="entry name" value="ispD"/>
    <property type="match status" value="1"/>
</dbReference>
<feature type="binding site" evidence="14">
    <location>
        <position position="362"/>
    </location>
    <ligand>
        <name>4-CDP-2-C-methyl-D-erythritol 2-phosphate</name>
        <dbReference type="ChEBI" id="CHEBI:57919"/>
    </ligand>
</feature>
<evidence type="ECO:0000256" key="5">
    <source>
        <dbReference type="ARBA" id="ARBA00004787"/>
    </source>
</evidence>
<gene>
    <name evidence="14" type="primary">ispDF</name>
    <name evidence="16" type="ORF">K3136_01400</name>
</gene>
<feature type="binding site" evidence="14">
    <location>
        <position position="265"/>
    </location>
    <ligand>
        <name>a divalent metal cation</name>
        <dbReference type="ChEBI" id="CHEBI:60240"/>
    </ligand>
</feature>
<dbReference type="InterPro" id="IPR034683">
    <property type="entry name" value="IspD/TarI"/>
</dbReference>
<comment type="similarity">
    <text evidence="7">Belongs to the IspD/TarI cytidylyltransferase family. IspD subfamily.</text>
</comment>
<dbReference type="Gene3D" id="3.30.1330.50">
    <property type="entry name" value="2-C-methyl-D-erythritol 2,4-cyclodiphosphate synthase"/>
    <property type="match status" value="1"/>
</dbReference>
<feature type="site" description="Transition state stabilizer" evidence="14">
    <location>
        <position position="29"/>
    </location>
</feature>
<comment type="catalytic activity">
    <reaction evidence="2 14">
        <text>2-C-methyl-D-erythritol 4-phosphate + CTP + H(+) = 4-CDP-2-C-methyl-D-erythritol + diphosphate</text>
        <dbReference type="Rhea" id="RHEA:13429"/>
        <dbReference type="ChEBI" id="CHEBI:15378"/>
        <dbReference type="ChEBI" id="CHEBI:33019"/>
        <dbReference type="ChEBI" id="CHEBI:37563"/>
        <dbReference type="ChEBI" id="CHEBI:57823"/>
        <dbReference type="ChEBI" id="CHEBI:58262"/>
        <dbReference type="EC" id="2.7.7.60"/>
    </reaction>
</comment>
<dbReference type="HAMAP" id="MF_01520">
    <property type="entry name" value="IspDF"/>
    <property type="match status" value="1"/>
</dbReference>
<dbReference type="Pfam" id="PF02542">
    <property type="entry name" value="YgbB"/>
    <property type="match status" value="1"/>
</dbReference>
<comment type="similarity">
    <text evidence="6">Belongs to the IspF family.</text>
</comment>
<name>A0ABX9A671_9SPHN</name>
<dbReference type="Proteomes" id="UP000824321">
    <property type="component" value="Chromosome"/>
</dbReference>
<comment type="pathway">
    <text evidence="4 14">Isoprenoid biosynthesis; isopentenyl diphosphate biosynthesis via DXP pathway; isopentenyl diphosphate from 1-deoxy-D-xylulose 5-phosphate: step 4/6.</text>
</comment>
<keyword evidence="9 14" id="KW-0548">Nucleotidyltransferase</keyword>
<proteinExistence type="inferred from homology"/>
<keyword evidence="12 14" id="KW-0456">Lyase</keyword>
<accession>A0ABX9A671</accession>
<feature type="binding site" evidence="14">
    <location>
        <begin position="231"/>
        <end position="233"/>
    </location>
    <ligand>
        <name>4-CDP-2-C-methyl-D-erythritol 2-phosphate</name>
        <dbReference type="ChEBI" id="CHEBI:57919"/>
    </ligand>
</feature>
<dbReference type="GO" id="GO:0008685">
    <property type="term" value="F:2-C-methyl-D-erythritol 2,4-cyclodiphosphate synthase activity"/>
    <property type="evidence" value="ECO:0007669"/>
    <property type="project" value="UniProtKB-EC"/>
</dbReference>
<dbReference type="PANTHER" id="PTHR43181">
    <property type="entry name" value="2-C-METHYL-D-ERYTHRITOL 2,4-CYCLODIPHOSPHATE SYNTHASE, CHLOROPLASTIC"/>
    <property type="match status" value="1"/>
</dbReference>
<dbReference type="EC" id="2.7.7.60" evidence="14"/>
<comment type="pathway">
    <text evidence="5 14">Isoprenoid biosynthesis; isopentenyl diphosphate biosynthesis via DXP pathway; isopentenyl diphosphate from 1-deoxy-D-xylulose 5-phosphate: step 2/6.</text>
</comment>
<evidence type="ECO:0000256" key="8">
    <source>
        <dbReference type="ARBA" id="ARBA00022679"/>
    </source>
</evidence>
<dbReference type="PROSITE" id="PS01350">
    <property type="entry name" value="ISPF"/>
    <property type="match status" value="1"/>
</dbReference>
<evidence type="ECO:0000313" key="16">
    <source>
        <dbReference type="EMBL" id="QZD95413.1"/>
    </source>
</evidence>
<feature type="site" description="Positions MEP for the nucleophilic attack" evidence="14">
    <location>
        <position position="155"/>
    </location>
</feature>
<evidence type="ECO:0000256" key="6">
    <source>
        <dbReference type="ARBA" id="ARBA00008480"/>
    </source>
</evidence>
<dbReference type="CDD" id="cd00554">
    <property type="entry name" value="MECDP_synthase"/>
    <property type="match status" value="1"/>
</dbReference>
<dbReference type="SUPFAM" id="SSF53448">
    <property type="entry name" value="Nucleotide-diphospho-sugar transferases"/>
    <property type="match status" value="1"/>
</dbReference>
<organism evidence="16 17">
    <name type="scientific">Qipengyuania gelatinilytica</name>
    <dbReference type="NCBI Taxonomy" id="2867231"/>
    <lineage>
        <taxon>Bacteria</taxon>
        <taxon>Pseudomonadati</taxon>
        <taxon>Pseudomonadota</taxon>
        <taxon>Alphaproteobacteria</taxon>
        <taxon>Sphingomonadales</taxon>
        <taxon>Erythrobacteraceae</taxon>
        <taxon>Qipengyuania</taxon>
    </lineage>
</organism>
<dbReference type="NCBIfam" id="TIGR00151">
    <property type="entry name" value="ispF"/>
    <property type="match status" value="1"/>
</dbReference>
<dbReference type="HAMAP" id="MF_00107">
    <property type="entry name" value="IspF"/>
    <property type="match status" value="1"/>
</dbReference>
<evidence type="ECO:0000256" key="3">
    <source>
        <dbReference type="ARBA" id="ARBA00001968"/>
    </source>
</evidence>
<evidence type="ECO:0000256" key="14">
    <source>
        <dbReference type="HAMAP-Rule" id="MF_01520"/>
    </source>
</evidence>
<dbReference type="InterPro" id="IPR003526">
    <property type="entry name" value="MECDP_synthase"/>
</dbReference>
<dbReference type="InterPro" id="IPR001228">
    <property type="entry name" value="IspD"/>
</dbReference>
<feature type="site" description="Transition state stabilizer" evidence="14">
    <location>
        <position position="356"/>
    </location>
</feature>
<protein>
    <recommendedName>
        <fullName evidence="14">Bifunctional enzyme IspD/IspF</fullName>
    </recommendedName>
    <domain>
        <recommendedName>
            <fullName evidence="14">2-C-methyl-D-erythritol 4-phosphate cytidylyltransferase</fullName>
            <ecNumber evidence="14">2.7.7.60</ecNumber>
        </recommendedName>
        <alternativeName>
            <fullName evidence="14">4-diphosphocytidyl-2C-methyl-D-erythritol synthase</fullName>
        </alternativeName>
        <alternativeName>
            <fullName evidence="14">MEP cytidylyltransferase</fullName>
            <shortName evidence="14">MCT</shortName>
        </alternativeName>
    </domain>
    <domain>
        <recommendedName>
            <fullName evidence="14">2-C-methyl-D-erythritol 2,4-cyclodiphosphate synthase</fullName>
            <shortName evidence="14">MECDP-synthase</shortName>
            <shortName evidence="14">MECPP-synthase</shortName>
            <shortName evidence="14">MECPS</shortName>
            <ecNumber evidence="14">4.6.1.12</ecNumber>
        </recommendedName>
    </domain>
</protein>
<dbReference type="EMBL" id="CP081294">
    <property type="protein sequence ID" value="QZD95413.1"/>
    <property type="molecule type" value="Genomic_DNA"/>
</dbReference>
<evidence type="ECO:0000256" key="13">
    <source>
        <dbReference type="ARBA" id="ARBA00023268"/>
    </source>
</evidence>
<evidence type="ECO:0000256" key="11">
    <source>
        <dbReference type="ARBA" id="ARBA00023229"/>
    </source>
</evidence>
<dbReference type="NCBIfam" id="NF006899">
    <property type="entry name" value="PRK09382.1"/>
    <property type="match status" value="1"/>
</dbReference>
<evidence type="ECO:0000256" key="9">
    <source>
        <dbReference type="ARBA" id="ARBA00022695"/>
    </source>
</evidence>
<dbReference type="InterPro" id="IPR029044">
    <property type="entry name" value="Nucleotide-diphossugar_trans"/>
</dbReference>
<reference evidence="16 17" key="1">
    <citation type="submission" date="2021-08" db="EMBL/GenBank/DDBJ databases">
        <title>Comparative Genomics Analysis of the Genus Qipengyuania Reveals Extensive Genetic Diversity and Metabolic Versatility, Including the Description of Fifteen Novel Species.</title>
        <authorList>
            <person name="Liu Y."/>
        </authorList>
    </citation>
    <scope>NUCLEOTIDE SEQUENCE [LARGE SCALE GENOMIC DNA]</scope>
    <source>
        <strain evidence="16 17">1NDH1</strain>
    </source>
</reference>
<dbReference type="PANTHER" id="PTHR43181:SF1">
    <property type="entry name" value="2-C-METHYL-D-ERYTHRITOL 2,4-CYCLODIPHOSPHATE SYNTHASE, CHLOROPLASTIC"/>
    <property type="match status" value="1"/>
</dbReference>
<dbReference type="InterPro" id="IPR036571">
    <property type="entry name" value="MECDP_synthase_sf"/>
</dbReference>
<feature type="binding site" evidence="14">
    <location>
        <position position="231"/>
    </location>
    <ligand>
        <name>a divalent metal cation</name>
        <dbReference type="ChEBI" id="CHEBI:60240"/>
    </ligand>
</feature>
<dbReference type="GO" id="GO:0050518">
    <property type="term" value="F:2-C-methyl-D-erythritol 4-phosphate cytidylyltransferase activity"/>
    <property type="evidence" value="ECO:0007669"/>
    <property type="project" value="UniProtKB-EC"/>
</dbReference>
<evidence type="ECO:0000259" key="15">
    <source>
        <dbReference type="Pfam" id="PF02542"/>
    </source>
</evidence>
<evidence type="ECO:0000256" key="10">
    <source>
        <dbReference type="ARBA" id="ARBA00022723"/>
    </source>
</evidence>
<sequence length="381" mass="39737">MQDSSPLPPFSAVVVAAGKGMRAGQPLPKQFATWRGKPVLRHSVEALLDAGAAPLVVVIPKNGEEATAEALSGLHGWTSVVGGEARQQSVANGLEALGSSDRVLIHDAARPILPRAVVSRLLHALDDHPGAIPVLPVVDSLALDEGGIMAGSAQRDALRRVQTPQAFRFADITTAHRAWQGDALAGDDAQVLAAAGGSIALVEGDERLKKLTYAEDFVSELPPVRIGSGYDVHKLVAGEELWLGGIRIEHDKGLSGHSDADVALHAIVDALLGAIGNGDIGSHFPPSDPQWKGASSDRFLVHAAKLVGEAGYRTGNVDLTIICEAPKIGPHREAMRQRVAELLGVDSGAISVKATTTERLGFTGRGEGIAAQAAATVIRND</sequence>
<keyword evidence="10 14" id="KW-0479">Metal-binding</keyword>
<evidence type="ECO:0000256" key="12">
    <source>
        <dbReference type="ARBA" id="ARBA00023239"/>
    </source>
</evidence>
<evidence type="ECO:0000256" key="1">
    <source>
        <dbReference type="ARBA" id="ARBA00000200"/>
    </source>
</evidence>
<evidence type="ECO:0000256" key="7">
    <source>
        <dbReference type="ARBA" id="ARBA00009789"/>
    </source>
</evidence>